<keyword evidence="3 8" id="KW-0547">Nucleotide-binding</keyword>
<evidence type="ECO:0000256" key="8">
    <source>
        <dbReference type="HAMAP-Rule" id="MF_01258"/>
    </source>
</evidence>
<comment type="cofactor">
    <cofactor evidence="8">
        <name>Mg(2+)</name>
        <dbReference type="ChEBI" id="CHEBI:18420"/>
    </cofactor>
    <cofactor evidence="8">
        <name>Mn(2+)</name>
        <dbReference type="ChEBI" id="CHEBI:29035"/>
    </cofactor>
    <text evidence="8">Binds 2 divalent metal cations per subunit. The ions could be magnesium and/or manganese.</text>
</comment>
<dbReference type="InterPro" id="IPR008225">
    <property type="entry name" value="F420-0_g-glutamyl_ligase"/>
</dbReference>
<organism evidence="10 11">
    <name type="scientific">Methanolobus zinderi</name>
    <dbReference type="NCBI Taxonomy" id="536044"/>
    <lineage>
        <taxon>Archaea</taxon>
        <taxon>Methanobacteriati</taxon>
        <taxon>Methanobacteriota</taxon>
        <taxon>Stenosarchaea group</taxon>
        <taxon>Methanomicrobia</taxon>
        <taxon>Methanosarcinales</taxon>
        <taxon>Methanosarcinaceae</taxon>
        <taxon>Methanolobus</taxon>
    </lineage>
</organism>
<proteinExistence type="inferred from homology"/>
<protein>
    <recommendedName>
        <fullName evidence="8">Coenzyme F420:L-glutamate ligase</fullName>
        <ecNumber evidence="8">6.3.2.31</ecNumber>
        <ecNumber evidence="8">6.3.2.34</ecNumber>
    </recommendedName>
    <alternativeName>
        <fullName evidence="8">Coenzyme F420-0:L-glutamate ligase</fullName>
    </alternativeName>
    <alternativeName>
        <fullName evidence="8">Coenzyme F420-1:gamma-L-glutamate ligase</fullName>
    </alternativeName>
</protein>
<feature type="binding site" evidence="8">
    <location>
        <begin position="11"/>
        <end position="14"/>
    </location>
    <ligand>
        <name>GTP</name>
        <dbReference type="ChEBI" id="CHEBI:37565"/>
    </ligand>
</feature>
<feature type="binding site" evidence="8">
    <location>
        <position position="112"/>
    </location>
    <ligand>
        <name>GTP</name>
        <dbReference type="ChEBI" id="CHEBI:37565"/>
    </ligand>
</feature>
<evidence type="ECO:0000256" key="3">
    <source>
        <dbReference type="ARBA" id="ARBA00022741"/>
    </source>
</evidence>
<reference evidence="10 11" key="1">
    <citation type="submission" date="2020-06" db="EMBL/GenBank/DDBJ databases">
        <title>Methanolobus halotolerans sp. nov., isolated from a saline lake Tus in Siberia.</title>
        <authorList>
            <person name="Shen Y."/>
            <person name="Chen S.-C."/>
            <person name="Lai M.-C."/>
            <person name="Huang H.-H."/>
            <person name="Chiu H.-H."/>
            <person name="Tang S.-L."/>
            <person name="Rogozin D.Y."/>
            <person name="Degermendzhy A.G."/>
        </authorList>
    </citation>
    <scope>NUCLEOTIDE SEQUENCE [LARGE SCALE GENOMIC DNA]</scope>
    <source>
        <strain evidence="10 11">DSM 21339</strain>
    </source>
</reference>
<dbReference type="KEGG" id="mzi:HWN40_11360"/>
<gene>
    <name evidence="8" type="primary">cofE</name>
    <name evidence="10" type="ORF">HWN40_11360</name>
</gene>
<dbReference type="EC" id="6.3.2.31" evidence="8"/>
<dbReference type="HAMAP" id="MF_01258">
    <property type="entry name" value="F420_ligase_CofE"/>
    <property type="match status" value="1"/>
</dbReference>
<dbReference type="RefSeq" id="WP_176965838.1">
    <property type="nucleotide sequence ID" value="NZ_CP058215.1"/>
</dbReference>
<dbReference type="SUPFAM" id="SSF144010">
    <property type="entry name" value="CofE-like"/>
    <property type="match status" value="1"/>
</dbReference>
<feature type="binding site" evidence="8">
    <location>
        <position position="109"/>
    </location>
    <ligand>
        <name>a divalent metal cation</name>
        <dbReference type="ChEBI" id="CHEBI:60240"/>
        <label>1</label>
    </ligand>
</feature>
<dbReference type="GO" id="GO:0052619">
    <property type="term" value="F:coenzyme F420-1:gamma-L-glutamate ligase activity"/>
    <property type="evidence" value="ECO:0007669"/>
    <property type="project" value="UniProtKB-UniRule"/>
</dbReference>
<accession>A0A7D5I5Z1</accession>
<name>A0A7D5I5Z1_9EURY</name>
<comment type="subunit">
    <text evidence="8">Homodimer.</text>
</comment>
<dbReference type="AlphaFoldDB" id="A0A7D5I5Z1"/>
<dbReference type="InterPro" id="IPR002847">
    <property type="entry name" value="F420-0_gamma-glut_ligase-dom"/>
</dbReference>
<keyword evidence="4 8" id="KW-0460">Magnesium</keyword>
<dbReference type="Gene3D" id="3.30.1330.100">
    <property type="entry name" value="CofE-like"/>
    <property type="match status" value="1"/>
</dbReference>
<evidence type="ECO:0000256" key="1">
    <source>
        <dbReference type="ARBA" id="ARBA00022598"/>
    </source>
</evidence>
<keyword evidence="5 8" id="KW-0630">Potassium</keyword>
<dbReference type="EC" id="6.3.2.34" evidence="8"/>
<comment type="function">
    <text evidence="8">Catalyzes the GTP-dependent successive addition of two or more gamma-linked L-glutamates to the L-lactyl phosphodiester of 7,8-didemethyl-8-hydroxy-5-deazariboflavin (F420-0) to form coenzyme F420-0-glutamyl-glutamate (F420-2) or polyglutamated F420 derivatives.</text>
</comment>
<dbReference type="GO" id="GO:0052618">
    <property type="term" value="F:coenzyme F420-0:L-glutamate ligase activity"/>
    <property type="evidence" value="ECO:0007669"/>
    <property type="project" value="UniProtKB-UniRule"/>
</dbReference>
<evidence type="ECO:0000256" key="6">
    <source>
        <dbReference type="ARBA" id="ARBA00023134"/>
    </source>
</evidence>
<dbReference type="UniPathway" id="UPA00071"/>
<keyword evidence="1 8" id="KW-0436">Ligase</keyword>
<dbReference type="GO" id="GO:0005525">
    <property type="term" value="F:GTP binding"/>
    <property type="evidence" value="ECO:0007669"/>
    <property type="project" value="UniProtKB-KW"/>
</dbReference>
<comment type="pathway">
    <text evidence="8">Cofactor biosynthesis; coenzyme F420 biosynthesis.</text>
</comment>
<comment type="catalytic activity">
    <reaction evidence="8">
        <text>oxidized coenzyme F420-1 + GTP + L-glutamate = oxidized coenzyme F420-2 + GDP + phosphate + H(+)</text>
        <dbReference type="Rhea" id="RHEA:30523"/>
        <dbReference type="ChEBI" id="CHEBI:15378"/>
        <dbReference type="ChEBI" id="CHEBI:29985"/>
        <dbReference type="ChEBI" id="CHEBI:37565"/>
        <dbReference type="ChEBI" id="CHEBI:43474"/>
        <dbReference type="ChEBI" id="CHEBI:57922"/>
        <dbReference type="ChEBI" id="CHEBI:58189"/>
        <dbReference type="ChEBI" id="CHEBI:59920"/>
        <dbReference type="EC" id="6.3.2.34"/>
    </reaction>
</comment>
<feature type="binding site" evidence="8">
    <location>
        <position position="150"/>
    </location>
    <ligand>
        <name>a divalent metal cation</name>
        <dbReference type="ChEBI" id="CHEBI:60240"/>
        <label>1</label>
    </ligand>
</feature>
<feature type="binding site" evidence="8">
    <location>
        <position position="45"/>
    </location>
    <ligand>
        <name>GTP</name>
        <dbReference type="ChEBI" id="CHEBI:37565"/>
    </ligand>
</feature>
<sequence length="253" mass="27639">MKMEAFTVENVPLIKEGDDIASIICDNAEIKDYDIIVIASTIVAKSEGRVFRLEDIEAGEKAKEIASRHDLDPEFIQAVLDRSNEVLMEFPILLVETKNGHVCIKAGIDESNVEGGYLADLPEDPDSSAENIGKAVEMNTSKKVSVIVTDTNGRAFKIGQTGIAVGLYMIHPILNWVGKKDLFGNELEITQEAVADEIAGAANLLMGEGDGGCPVVIIRGLKLRSEDSTSVKEMYRTDREDLIKKGLRCLRDS</sequence>
<dbReference type="OrthoDB" id="11383at2157"/>
<comment type="similarity">
    <text evidence="8">Belongs to the CofE family.</text>
</comment>
<feature type="binding site" evidence="8">
    <location>
        <position position="151"/>
    </location>
    <ligand>
        <name>a divalent metal cation</name>
        <dbReference type="ChEBI" id="CHEBI:60240"/>
        <label>2</label>
    </ligand>
</feature>
<evidence type="ECO:0000256" key="2">
    <source>
        <dbReference type="ARBA" id="ARBA00022723"/>
    </source>
</evidence>
<feature type="binding site" evidence="8">
    <location>
        <begin position="40"/>
        <end position="41"/>
    </location>
    <ligand>
        <name>GTP</name>
        <dbReference type="ChEBI" id="CHEBI:37565"/>
    </ligand>
</feature>
<dbReference type="GeneID" id="55822281"/>
<comment type="catalytic activity">
    <reaction evidence="8">
        <text>oxidized coenzyme F420-0 + GTP + L-glutamate = oxidized coenzyme F420-1 + GDP + phosphate + H(+)</text>
        <dbReference type="Rhea" id="RHEA:30555"/>
        <dbReference type="ChEBI" id="CHEBI:15378"/>
        <dbReference type="ChEBI" id="CHEBI:29985"/>
        <dbReference type="ChEBI" id="CHEBI:37565"/>
        <dbReference type="ChEBI" id="CHEBI:43474"/>
        <dbReference type="ChEBI" id="CHEBI:58189"/>
        <dbReference type="ChEBI" id="CHEBI:59907"/>
        <dbReference type="ChEBI" id="CHEBI:59920"/>
        <dbReference type="EC" id="6.3.2.31"/>
    </reaction>
</comment>
<keyword evidence="2 8" id="KW-0479">Metal-binding</keyword>
<keyword evidence="7 8" id="KW-0464">Manganese</keyword>
<keyword evidence="6 8" id="KW-0342">GTP-binding</keyword>
<dbReference type="GO" id="GO:0052645">
    <property type="term" value="P:F420-0 metabolic process"/>
    <property type="evidence" value="ECO:0007669"/>
    <property type="project" value="UniProtKB-UniRule"/>
</dbReference>
<dbReference type="InterPro" id="IPR023659">
    <property type="entry name" value="F420_ligase_CofE_arc"/>
</dbReference>
<evidence type="ECO:0000313" key="10">
    <source>
        <dbReference type="EMBL" id="QLC50783.1"/>
    </source>
</evidence>
<feature type="domain" description="Coenzyme F420:L-glutamate ligase-like" evidence="9">
    <location>
        <begin position="11"/>
        <end position="220"/>
    </location>
</feature>
<keyword evidence="11" id="KW-1185">Reference proteome</keyword>
<evidence type="ECO:0000256" key="4">
    <source>
        <dbReference type="ARBA" id="ARBA00022842"/>
    </source>
</evidence>
<dbReference type="PANTHER" id="PTHR47917:SF1">
    <property type="entry name" value="COENZYME F420:L-GLUTAMATE LIGASE"/>
    <property type="match status" value="1"/>
</dbReference>
<dbReference type="GO" id="GO:0046872">
    <property type="term" value="F:metal ion binding"/>
    <property type="evidence" value="ECO:0007669"/>
    <property type="project" value="UniProtKB-KW"/>
</dbReference>
<evidence type="ECO:0000256" key="7">
    <source>
        <dbReference type="ARBA" id="ARBA00023211"/>
    </source>
</evidence>
<evidence type="ECO:0000259" key="9">
    <source>
        <dbReference type="Pfam" id="PF01996"/>
    </source>
</evidence>
<evidence type="ECO:0000313" key="11">
    <source>
        <dbReference type="Proteomes" id="UP000509594"/>
    </source>
</evidence>
<feature type="binding site" evidence="8">
    <location>
        <position position="208"/>
    </location>
    <ligand>
        <name>a divalent metal cation</name>
        <dbReference type="ChEBI" id="CHEBI:60240"/>
        <label>2</label>
    </ligand>
</feature>
<dbReference type="NCBIfam" id="NF009809">
    <property type="entry name" value="PRK13293.1"/>
    <property type="match status" value="1"/>
</dbReference>
<feature type="binding site" evidence="8">
    <location>
        <begin position="206"/>
        <end position="213"/>
    </location>
    <ligand>
        <name>GTP</name>
        <dbReference type="ChEBI" id="CHEBI:37565"/>
    </ligand>
</feature>
<dbReference type="NCBIfam" id="TIGR01916">
    <property type="entry name" value="F420_cofE"/>
    <property type="match status" value="1"/>
</dbReference>
<dbReference type="EMBL" id="CP058215">
    <property type="protein sequence ID" value="QLC50783.1"/>
    <property type="molecule type" value="Genomic_DNA"/>
</dbReference>
<dbReference type="PANTHER" id="PTHR47917">
    <property type="match status" value="1"/>
</dbReference>
<dbReference type="Gene3D" id="3.90.1660.10">
    <property type="entry name" value="CofE-like domain"/>
    <property type="match status" value="1"/>
</dbReference>
<evidence type="ECO:0000256" key="5">
    <source>
        <dbReference type="ARBA" id="ARBA00022958"/>
    </source>
</evidence>
<comment type="cofactor">
    <cofactor evidence="8">
        <name>K(+)</name>
        <dbReference type="ChEBI" id="CHEBI:29103"/>
    </cofactor>
    <text evidence="8">Monovalent cation. The ion could be potassium.</text>
</comment>
<dbReference type="Proteomes" id="UP000509594">
    <property type="component" value="Chromosome"/>
</dbReference>
<dbReference type="Pfam" id="PF01996">
    <property type="entry name" value="F420_ligase"/>
    <property type="match status" value="1"/>
</dbReference>